<sequence length="188" mass="21583">MNVTQDNTCWRIILTDSGLPFWKTRKLHEMSEREWESLCDGCGRCCLVKLEDEDTGRIYATDVTCRLLDAGTCRCINYPRRQEIVPDCIRLTPDEVARIPWLPPTCGYRLVREGMDLPWWHPLVSGDPETVHTAGVSVRGRVSASEDDIDVDDLQERIVAWPTLTPEEEAAEAATDRKRRRERRGRNG</sequence>
<dbReference type="PANTHER" id="PTHR37421:SF1">
    <property type="entry name" value="UPF0260 PROTEIN YCGN"/>
    <property type="match status" value="1"/>
</dbReference>
<evidence type="ECO:0000256" key="1">
    <source>
        <dbReference type="HAMAP-Rule" id="MF_00676"/>
    </source>
</evidence>
<dbReference type="InterPro" id="IPR005358">
    <property type="entry name" value="Puta_zinc/iron-chelating_dom"/>
</dbReference>
<proteinExistence type="inferred from homology"/>
<dbReference type="AlphaFoldDB" id="A0A7W6EHT5"/>
<dbReference type="EMBL" id="JACICC010000004">
    <property type="protein sequence ID" value="MBB3810022.1"/>
    <property type="molecule type" value="Genomic_DNA"/>
</dbReference>
<dbReference type="Pfam" id="PF03692">
    <property type="entry name" value="CxxCxxCC"/>
    <property type="match status" value="1"/>
</dbReference>
<comment type="similarity">
    <text evidence="1">Belongs to the UPF0260 family.</text>
</comment>
<reference evidence="3 4" key="1">
    <citation type="submission" date="2020-08" db="EMBL/GenBank/DDBJ databases">
        <title>Genomic Encyclopedia of Type Strains, Phase IV (KMG-IV): sequencing the most valuable type-strain genomes for metagenomic binning, comparative biology and taxonomic classification.</title>
        <authorList>
            <person name="Goeker M."/>
        </authorList>
    </citation>
    <scope>NUCLEOTIDE SEQUENCE [LARGE SCALE GENOMIC DNA]</scope>
    <source>
        <strain evidence="3 4">DSM 28760</strain>
    </source>
</reference>
<organism evidence="3 4">
    <name type="scientific">Pseudochelatococcus contaminans</name>
    <dbReference type="NCBI Taxonomy" id="1538103"/>
    <lineage>
        <taxon>Bacteria</taxon>
        <taxon>Pseudomonadati</taxon>
        <taxon>Pseudomonadota</taxon>
        <taxon>Alphaproteobacteria</taxon>
        <taxon>Hyphomicrobiales</taxon>
        <taxon>Chelatococcaceae</taxon>
        <taxon>Pseudochelatococcus</taxon>
    </lineage>
</organism>
<evidence type="ECO:0000256" key="2">
    <source>
        <dbReference type="SAM" id="MobiDB-lite"/>
    </source>
</evidence>
<evidence type="ECO:0000313" key="4">
    <source>
        <dbReference type="Proteomes" id="UP000537592"/>
    </source>
</evidence>
<gene>
    <name evidence="3" type="ORF">FHS81_002110</name>
</gene>
<feature type="compositionally biased region" description="Basic residues" evidence="2">
    <location>
        <begin position="177"/>
        <end position="188"/>
    </location>
</feature>
<feature type="region of interest" description="Disordered" evidence="2">
    <location>
        <begin position="162"/>
        <end position="188"/>
    </location>
</feature>
<accession>A0A7W6EHT5</accession>
<name>A0A7W6EHT5_9HYPH</name>
<dbReference type="Proteomes" id="UP000537592">
    <property type="component" value="Unassembled WGS sequence"/>
</dbReference>
<dbReference type="RefSeq" id="WP_183752651.1">
    <property type="nucleotide sequence ID" value="NZ_JACICC010000004.1"/>
</dbReference>
<evidence type="ECO:0000313" key="3">
    <source>
        <dbReference type="EMBL" id="MBB3810022.1"/>
    </source>
</evidence>
<dbReference type="InterPro" id="IPR008228">
    <property type="entry name" value="UCP006173"/>
</dbReference>
<dbReference type="NCBIfam" id="NF003501">
    <property type="entry name" value="PRK05170.1-5"/>
    <property type="match status" value="1"/>
</dbReference>
<protein>
    <recommendedName>
        <fullName evidence="1">UPF0260 protein FHS81_002110</fullName>
    </recommendedName>
</protein>
<dbReference type="NCBIfam" id="NF003507">
    <property type="entry name" value="PRK05170.2-5"/>
    <property type="match status" value="1"/>
</dbReference>
<dbReference type="PANTHER" id="PTHR37421">
    <property type="entry name" value="UPF0260 PROTEIN YCGN"/>
    <property type="match status" value="1"/>
</dbReference>
<keyword evidence="4" id="KW-1185">Reference proteome</keyword>
<comment type="caution">
    <text evidence="3">The sequence shown here is derived from an EMBL/GenBank/DDBJ whole genome shotgun (WGS) entry which is preliminary data.</text>
</comment>
<dbReference type="HAMAP" id="MF_00676">
    <property type="entry name" value="UPF0260"/>
    <property type="match status" value="1"/>
</dbReference>